<dbReference type="SUPFAM" id="SSF52833">
    <property type="entry name" value="Thioredoxin-like"/>
    <property type="match status" value="1"/>
</dbReference>
<dbReference type="EMBL" id="JARCJK010000001">
    <property type="protein sequence ID" value="MDE4165064.1"/>
    <property type="molecule type" value="Genomic_DNA"/>
</dbReference>
<dbReference type="Proteomes" id="UP000092565">
    <property type="component" value="Chromosome"/>
</dbReference>
<dbReference type="InterPro" id="IPR013766">
    <property type="entry name" value="Thioredoxin_domain"/>
</dbReference>
<dbReference type="Pfam" id="PF01323">
    <property type="entry name" value="DSBA"/>
    <property type="match status" value="1"/>
</dbReference>
<name>A0A1B0ZMT4_9RHOB</name>
<protein>
    <submittedName>
        <fullName evidence="7">DSBA oxidoreductase</fullName>
    </submittedName>
    <submittedName>
        <fullName evidence="8">DsbA family protein</fullName>
    </submittedName>
</protein>
<dbReference type="GO" id="GO:0016491">
    <property type="term" value="F:oxidoreductase activity"/>
    <property type="evidence" value="ECO:0007669"/>
    <property type="project" value="UniProtKB-KW"/>
</dbReference>
<dbReference type="Proteomes" id="UP001218364">
    <property type="component" value="Unassembled WGS sequence"/>
</dbReference>
<reference evidence="8 10" key="2">
    <citation type="submission" date="2023-02" db="EMBL/GenBank/DDBJ databases">
        <title>Population genomics of bacteria associated with diatom.</title>
        <authorList>
            <person name="Xie J."/>
            <person name="Wang H."/>
        </authorList>
    </citation>
    <scope>NUCLEOTIDE SEQUENCE [LARGE SCALE GENOMIC DNA]</scope>
    <source>
        <strain evidence="8 10">PT47_8</strain>
    </source>
</reference>
<dbReference type="OrthoDB" id="9780147at2"/>
<dbReference type="InterPro" id="IPR041205">
    <property type="entry name" value="ScsC_N"/>
</dbReference>
<feature type="domain" description="Thioredoxin" evidence="6">
    <location>
        <begin position="16"/>
        <end position="251"/>
    </location>
</feature>
<sequence length="254" mass="27605">MIRVTRAATGAATALALLGAPAQALDLSNMSAAEREAFGVQVREYLMENPEVILEAVNLLEQRQAAAEATRDQALVADNLQELENDGYSWVGGNPEGDITLVEFMDYRCGYCRRAAPEVAELLAKDGNIRWVVKEFPILGEASVLSSRFAVATKQLAGGDAYKSVHEALMEMTGEPGEVALRRLADGLDLDADAILAHMDSEDVTRELRQTRDLAQRLSISGTPTFVLGGELLRGYLPADQMEVLVAENRKNRG</sequence>
<dbReference type="PANTHER" id="PTHR13887:SF14">
    <property type="entry name" value="DISULFIDE BOND FORMATION PROTEIN D"/>
    <property type="match status" value="1"/>
</dbReference>
<dbReference type="PATRIC" id="fig|60890.4.peg.547"/>
<dbReference type="EMBL" id="CP015124">
    <property type="protein sequence ID" value="ANP35493.1"/>
    <property type="molecule type" value="Genomic_DNA"/>
</dbReference>
<proteinExistence type="predicted"/>
<evidence type="ECO:0000256" key="5">
    <source>
        <dbReference type="SAM" id="SignalP"/>
    </source>
</evidence>
<feature type="chain" id="PRO_5044369944" evidence="5">
    <location>
        <begin position="25"/>
        <end position="254"/>
    </location>
</feature>
<evidence type="ECO:0000256" key="1">
    <source>
        <dbReference type="ARBA" id="ARBA00022729"/>
    </source>
</evidence>
<keyword evidence="9" id="KW-1185">Reference proteome</keyword>
<dbReference type="PANTHER" id="PTHR13887">
    <property type="entry name" value="GLUTATHIONE S-TRANSFERASE KAPPA"/>
    <property type="match status" value="1"/>
</dbReference>
<evidence type="ECO:0000256" key="3">
    <source>
        <dbReference type="ARBA" id="ARBA00023157"/>
    </source>
</evidence>
<dbReference type="AlphaFoldDB" id="A0A1B0ZMT4"/>
<dbReference type="CDD" id="cd03023">
    <property type="entry name" value="DsbA_Com1_like"/>
    <property type="match status" value="1"/>
</dbReference>
<dbReference type="Pfam" id="PF18312">
    <property type="entry name" value="ScsC_N"/>
    <property type="match status" value="1"/>
</dbReference>
<evidence type="ECO:0000256" key="2">
    <source>
        <dbReference type="ARBA" id="ARBA00023002"/>
    </source>
</evidence>
<gene>
    <name evidence="7" type="ORF">JL2886_00562</name>
    <name evidence="8" type="ORF">PXK24_05125</name>
</gene>
<evidence type="ECO:0000259" key="6">
    <source>
        <dbReference type="PROSITE" id="PS51352"/>
    </source>
</evidence>
<feature type="signal peptide" evidence="5">
    <location>
        <begin position="1"/>
        <end position="24"/>
    </location>
</feature>
<dbReference type="RefSeq" id="WP_065270614.1">
    <property type="nucleotide sequence ID" value="NZ_CP015124.1"/>
</dbReference>
<keyword evidence="3" id="KW-1015">Disulfide bond</keyword>
<dbReference type="InterPro" id="IPR001853">
    <property type="entry name" value="DSBA-like_thioredoxin_dom"/>
</dbReference>
<keyword evidence="2" id="KW-0560">Oxidoreductase</keyword>
<reference evidence="7 9" key="1">
    <citation type="submission" date="2016-04" db="EMBL/GenBank/DDBJ databases">
        <authorList>
            <person name="Evans L.H."/>
            <person name="Alamgir A."/>
            <person name="Owens N."/>
            <person name="Weber N.D."/>
            <person name="Virtaneva K."/>
            <person name="Barbian K."/>
            <person name="Babar A."/>
            <person name="Rosenke K."/>
        </authorList>
    </citation>
    <scope>NUCLEOTIDE SEQUENCE [LARGE SCALE GENOMIC DNA]</scope>
    <source>
        <strain evidence="7 9">JL2886</strain>
    </source>
</reference>
<evidence type="ECO:0000313" key="8">
    <source>
        <dbReference type="EMBL" id="MDE4165064.1"/>
    </source>
</evidence>
<evidence type="ECO:0000313" key="9">
    <source>
        <dbReference type="Proteomes" id="UP000092565"/>
    </source>
</evidence>
<evidence type="ECO:0000313" key="7">
    <source>
        <dbReference type="EMBL" id="ANP35493.1"/>
    </source>
</evidence>
<evidence type="ECO:0000256" key="4">
    <source>
        <dbReference type="ARBA" id="ARBA00023284"/>
    </source>
</evidence>
<accession>A0A1B0ZMT4</accession>
<organism evidence="7 9">
    <name type="scientific">Phaeobacter gallaeciensis</name>
    <dbReference type="NCBI Taxonomy" id="60890"/>
    <lineage>
        <taxon>Bacteria</taxon>
        <taxon>Pseudomonadati</taxon>
        <taxon>Pseudomonadota</taxon>
        <taxon>Alphaproteobacteria</taxon>
        <taxon>Rhodobacterales</taxon>
        <taxon>Roseobacteraceae</taxon>
        <taxon>Phaeobacter</taxon>
    </lineage>
</organism>
<keyword evidence="4" id="KW-0676">Redox-active center</keyword>
<keyword evidence="1 5" id="KW-0732">Signal</keyword>
<evidence type="ECO:0000313" key="10">
    <source>
        <dbReference type="Proteomes" id="UP001218364"/>
    </source>
</evidence>
<dbReference type="InterPro" id="IPR036249">
    <property type="entry name" value="Thioredoxin-like_sf"/>
</dbReference>
<dbReference type="PROSITE" id="PS51352">
    <property type="entry name" value="THIOREDOXIN_2"/>
    <property type="match status" value="1"/>
</dbReference>
<dbReference type="Gene3D" id="3.40.30.10">
    <property type="entry name" value="Glutaredoxin"/>
    <property type="match status" value="1"/>
</dbReference>